<evidence type="ECO:0000259" key="1">
    <source>
        <dbReference type="Pfam" id="PF24758"/>
    </source>
</evidence>
<dbReference type="Gene3D" id="3.80.10.10">
    <property type="entry name" value="Ribonuclease Inhibitor"/>
    <property type="match status" value="1"/>
</dbReference>
<organism evidence="2 3">
    <name type="scientific">Daucus carota subsp. sativus</name>
    <name type="common">Carrot</name>
    <dbReference type="NCBI Taxonomy" id="79200"/>
    <lineage>
        <taxon>Eukaryota</taxon>
        <taxon>Viridiplantae</taxon>
        <taxon>Streptophyta</taxon>
        <taxon>Embryophyta</taxon>
        <taxon>Tracheophyta</taxon>
        <taxon>Spermatophyta</taxon>
        <taxon>Magnoliopsida</taxon>
        <taxon>eudicotyledons</taxon>
        <taxon>Gunneridae</taxon>
        <taxon>Pentapetalae</taxon>
        <taxon>asterids</taxon>
        <taxon>campanulids</taxon>
        <taxon>Apiales</taxon>
        <taxon>Apiaceae</taxon>
        <taxon>Apioideae</taxon>
        <taxon>Scandiceae</taxon>
        <taxon>Daucinae</taxon>
        <taxon>Daucus</taxon>
        <taxon>Daucus sect. Daucus</taxon>
    </lineage>
</organism>
<dbReference type="PANTHER" id="PTHR34145:SF28">
    <property type="entry name" value="F-BOX DOMAIN-CONTAINING PROTEIN"/>
    <property type="match status" value="1"/>
</dbReference>
<evidence type="ECO:0000313" key="2">
    <source>
        <dbReference type="EMBL" id="WOH15721.1"/>
    </source>
</evidence>
<dbReference type="SUPFAM" id="SSF81383">
    <property type="entry name" value="F-box domain"/>
    <property type="match status" value="1"/>
</dbReference>
<dbReference type="Proteomes" id="UP000077755">
    <property type="component" value="Chromosome 9"/>
</dbReference>
<name>A0AAF0Y0U3_DAUCS</name>
<reference evidence="2" key="2">
    <citation type="submission" date="2022-03" db="EMBL/GenBank/DDBJ databases">
        <title>Draft title - Genomic analysis of global carrot germplasm unveils the trajectory of domestication and the origin of high carotenoid orange carrot.</title>
        <authorList>
            <person name="Iorizzo M."/>
            <person name="Ellison S."/>
            <person name="Senalik D."/>
            <person name="Macko-Podgorni A."/>
            <person name="Grzebelus D."/>
            <person name="Bostan H."/>
            <person name="Rolling W."/>
            <person name="Curaba J."/>
            <person name="Simon P."/>
        </authorList>
    </citation>
    <scope>NUCLEOTIDE SEQUENCE</scope>
    <source>
        <tissue evidence="2">Leaf</tissue>
    </source>
</reference>
<reference evidence="2" key="1">
    <citation type="journal article" date="2016" name="Nat. Genet.">
        <title>A high-quality carrot genome assembly provides new insights into carotenoid accumulation and asterid genome evolution.</title>
        <authorList>
            <person name="Iorizzo M."/>
            <person name="Ellison S."/>
            <person name="Senalik D."/>
            <person name="Zeng P."/>
            <person name="Satapoomin P."/>
            <person name="Huang J."/>
            <person name="Bowman M."/>
            <person name="Iovene M."/>
            <person name="Sanseverino W."/>
            <person name="Cavagnaro P."/>
            <person name="Yildiz M."/>
            <person name="Macko-Podgorni A."/>
            <person name="Moranska E."/>
            <person name="Grzebelus E."/>
            <person name="Grzebelus D."/>
            <person name="Ashrafi H."/>
            <person name="Zheng Z."/>
            <person name="Cheng S."/>
            <person name="Spooner D."/>
            <person name="Van Deynze A."/>
            <person name="Simon P."/>
        </authorList>
    </citation>
    <scope>NUCLEOTIDE SEQUENCE</scope>
    <source>
        <tissue evidence="2">Leaf</tissue>
    </source>
</reference>
<sequence>MITRKRKNKDGVSSSGTINKSDDLFSSLPDNVFTVIFSFLTMREAFYACISCKKLKHLVTLIPYVEFNEKENDCFTDKEEFVQSVSRFLQNHGCLIMKFELVFDPLGKVYSSSVCDWLSSVAEKGIEEEDLMLGSTKNFIIPPSLLTAATLKVLKLRNFTVDETSITGFKNLKSLLLESMNVPDSVMGLITFHCESLQHLTLDNCSGFIEIKIVDPRSNIETLILRNCCIDDFFSLNVVSLKKLVIRQSIMNFFFQGSPDVDNFILYRGAELPITRLESERVKEHIIESLGNVKSLQLGGWAFECLAGHRSNHQFAKLEEILLLDFNVCLKNTAALTKLISQAVGVNKLLISINQNSAGDHGIYTDRNFESVLANFSDDEYEKQPRIALSNNSSLRNSTIRVVKIQGFTGTIYELCHIKFMLAHFRLLRLFKVTPIKDIDEDQSRAYAKLISSYPRVSADVHILMGSEEFNLEN</sequence>
<gene>
    <name evidence="2" type="ORF">DCAR_0935264</name>
</gene>
<feature type="domain" description="F-box/LRR-repeat protein 15/At3g58940/PEG3-like LRR" evidence="1">
    <location>
        <begin position="116"/>
        <end position="250"/>
    </location>
</feature>
<keyword evidence="3" id="KW-1185">Reference proteome</keyword>
<dbReference type="EMBL" id="CP093351">
    <property type="protein sequence ID" value="WOH15721.1"/>
    <property type="molecule type" value="Genomic_DNA"/>
</dbReference>
<dbReference type="Pfam" id="PF24758">
    <property type="entry name" value="LRR_At5g56370"/>
    <property type="match status" value="1"/>
</dbReference>
<dbReference type="InterPro" id="IPR032675">
    <property type="entry name" value="LRR_dom_sf"/>
</dbReference>
<dbReference type="InterPro" id="IPR055411">
    <property type="entry name" value="LRR_FXL15/At3g58940/PEG3-like"/>
</dbReference>
<dbReference type="PANTHER" id="PTHR34145">
    <property type="entry name" value="OS02G0105600 PROTEIN"/>
    <property type="match status" value="1"/>
</dbReference>
<dbReference type="InterPro" id="IPR036047">
    <property type="entry name" value="F-box-like_dom_sf"/>
</dbReference>
<protein>
    <recommendedName>
        <fullName evidence="1">F-box/LRR-repeat protein 15/At3g58940/PEG3-like LRR domain-containing protein</fullName>
    </recommendedName>
</protein>
<proteinExistence type="predicted"/>
<accession>A0AAF0Y0U3</accession>
<evidence type="ECO:0000313" key="3">
    <source>
        <dbReference type="Proteomes" id="UP000077755"/>
    </source>
</evidence>
<dbReference type="AlphaFoldDB" id="A0AAF0Y0U3"/>
<dbReference type="InterPro" id="IPR053772">
    <property type="entry name" value="At1g61320/At1g61330-like"/>
</dbReference>
<dbReference type="SUPFAM" id="SSF52047">
    <property type="entry name" value="RNI-like"/>
    <property type="match status" value="1"/>
</dbReference>